<dbReference type="SUPFAM" id="SSF140718">
    <property type="entry name" value="Mediator hinge subcomplex-like"/>
    <property type="match status" value="1"/>
</dbReference>
<feature type="region of interest" description="Disordered" evidence="11">
    <location>
        <begin position="1"/>
        <end position="20"/>
    </location>
</feature>
<evidence type="ECO:0000256" key="6">
    <source>
        <dbReference type="ARBA" id="ARBA00023163"/>
    </source>
</evidence>
<comment type="function">
    <text evidence="8 9">Component of the Mediator complex, a coactivator involved in the regulated transcription of nearly all RNA polymerase II-dependent genes. Mediator functions as a bridge to convey information from gene-specific regulatory proteins to the basal RNA polymerase II transcription machinery. Mediator is recruited to promoters by direct interactions with regulatory proteins and serves as a scaffold for the assembly of a functional preinitiation complex with RNA polymerase II and the general transcription factors.</text>
</comment>
<dbReference type="Proteomes" id="UP001175000">
    <property type="component" value="Unassembled WGS sequence"/>
</dbReference>
<dbReference type="GO" id="GO:0003712">
    <property type="term" value="F:transcription coregulator activity"/>
    <property type="evidence" value="ECO:0007669"/>
    <property type="project" value="InterPro"/>
</dbReference>
<reference evidence="12" key="1">
    <citation type="submission" date="2023-06" db="EMBL/GenBank/DDBJ databases">
        <title>Genome-scale phylogeny and comparative genomics of the fungal order Sordariales.</title>
        <authorList>
            <consortium name="Lawrence Berkeley National Laboratory"/>
            <person name="Hensen N."/>
            <person name="Bonometti L."/>
            <person name="Westerberg I."/>
            <person name="Brannstrom I.O."/>
            <person name="Guillou S."/>
            <person name="Cros-Aarteil S."/>
            <person name="Calhoun S."/>
            <person name="Haridas S."/>
            <person name="Kuo A."/>
            <person name="Mondo S."/>
            <person name="Pangilinan J."/>
            <person name="Riley R."/>
            <person name="Labutti K."/>
            <person name="Andreopoulos B."/>
            <person name="Lipzen A."/>
            <person name="Chen C."/>
            <person name="Yanf M."/>
            <person name="Daum C."/>
            <person name="Ng V."/>
            <person name="Clum A."/>
            <person name="Steindorff A."/>
            <person name="Ohm R."/>
            <person name="Martin F."/>
            <person name="Silar P."/>
            <person name="Natvig D."/>
            <person name="Lalanne C."/>
            <person name="Gautier V."/>
            <person name="Ament-Velasquez S.L."/>
            <person name="Kruys A."/>
            <person name="Hutchinson M.I."/>
            <person name="Powell A.J."/>
            <person name="Barry K."/>
            <person name="Miller A.N."/>
            <person name="Grigoriev I.V."/>
            <person name="Debuchy R."/>
            <person name="Gladieux P."/>
            <person name="Thoren M.H."/>
            <person name="Johannesson H."/>
        </authorList>
    </citation>
    <scope>NUCLEOTIDE SEQUENCE</scope>
    <source>
        <strain evidence="12">CBS 606.72</strain>
    </source>
</reference>
<evidence type="ECO:0000256" key="11">
    <source>
        <dbReference type="SAM" id="MobiDB-lite"/>
    </source>
</evidence>
<keyword evidence="10" id="KW-0175">Coiled coil</keyword>
<evidence type="ECO:0000256" key="3">
    <source>
        <dbReference type="ARBA" id="ARBA00011837"/>
    </source>
</evidence>
<evidence type="ECO:0000313" key="13">
    <source>
        <dbReference type="Proteomes" id="UP001175000"/>
    </source>
</evidence>
<evidence type="ECO:0000256" key="5">
    <source>
        <dbReference type="ARBA" id="ARBA00023159"/>
    </source>
</evidence>
<dbReference type="AlphaFoldDB" id="A0AA39U4B4"/>
<name>A0AA39U4B4_9PEZI</name>
<evidence type="ECO:0000256" key="1">
    <source>
        <dbReference type="ARBA" id="ARBA00004123"/>
    </source>
</evidence>
<evidence type="ECO:0000313" key="12">
    <source>
        <dbReference type="EMBL" id="KAK0611510.1"/>
    </source>
</evidence>
<feature type="coiled-coil region" evidence="10">
    <location>
        <begin position="95"/>
        <end position="129"/>
    </location>
</feature>
<dbReference type="Pfam" id="PF07544">
    <property type="entry name" value="Med9"/>
    <property type="match status" value="1"/>
</dbReference>
<dbReference type="InterPro" id="IPR037212">
    <property type="entry name" value="Med7/Med21-like"/>
</dbReference>
<evidence type="ECO:0000256" key="10">
    <source>
        <dbReference type="SAM" id="Coils"/>
    </source>
</evidence>
<comment type="subcellular location">
    <subcellularLocation>
        <location evidence="1 9">Nucleus</location>
    </subcellularLocation>
</comment>
<proteinExistence type="inferred from homology"/>
<accession>A0AA39U4B4</accession>
<feature type="compositionally biased region" description="Low complexity" evidence="11">
    <location>
        <begin position="37"/>
        <end position="60"/>
    </location>
</feature>
<dbReference type="GO" id="GO:0016592">
    <property type="term" value="C:mediator complex"/>
    <property type="evidence" value="ECO:0007669"/>
    <property type="project" value="InterPro"/>
</dbReference>
<organism evidence="12 13">
    <name type="scientific">Immersiella caudata</name>
    <dbReference type="NCBI Taxonomy" id="314043"/>
    <lineage>
        <taxon>Eukaryota</taxon>
        <taxon>Fungi</taxon>
        <taxon>Dikarya</taxon>
        <taxon>Ascomycota</taxon>
        <taxon>Pezizomycotina</taxon>
        <taxon>Sordariomycetes</taxon>
        <taxon>Sordariomycetidae</taxon>
        <taxon>Sordariales</taxon>
        <taxon>Lasiosphaeriaceae</taxon>
        <taxon>Immersiella</taxon>
    </lineage>
</organism>
<feature type="compositionally biased region" description="Low complexity" evidence="11">
    <location>
        <begin position="1"/>
        <end position="10"/>
    </location>
</feature>
<evidence type="ECO:0000256" key="2">
    <source>
        <dbReference type="ARBA" id="ARBA00008089"/>
    </source>
</evidence>
<evidence type="ECO:0000256" key="9">
    <source>
        <dbReference type="RuleBase" id="RU364145"/>
    </source>
</evidence>
<sequence>MPAAATTTTTHLPPNLSPDSVDTLTELTTILTRLRASQSAASATIPPTAAGAVTGTTPLPSSSLHTGTFSVKELPAATDNLKHKLQRARAAVRTLPDMARTVEQQERDIAELEARRREQLAMLARIKAVGLEQSKGDREDGERMIE</sequence>
<comment type="subunit">
    <text evidence="3 9">Component of the Mediator complex.</text>
</comment>
<protein>
    <recommendedName>
        <fullName evidence="9">Mediator of RNA polymerase II transcription subunit 9</fullName>
    </recommendedName>
    <alternativeName>
        <fullName evidence="9">Mediator complex subunit 9</fullName>
    </alternativeName>
</protein>
<dbReference type="GO" id="GO:0006357">
    <property type="term" value="P:regulation of transcription by RNA polymerase II"/>
    <property type="evidence" value="ECO:0007669"/>
    <property type="project" value="InterPro"/>
</dbReference>
<evidence type="ECO:0000256" key="7">
    <source>
        <dbReference type="ARBA" id="ARBA00023242"/>
    </source>
</evidence>
<comment type="similarity">
    <text evidence="2 9">Belongs to the Mediator complex subunit 9 family.</text>
</comment>
<keyword evidence="4 9" id="KW-0805">Transcription regulation</keyword>
<keyword evidence="13" id="KW-1185">Reference proteome</keyword>
<feature type="region of interest" description="Disordered" evidence="11">
    <location>
        <begin position="37"/>
        <end position="66"/>
    </location>
</feature>
<evidence type="ECO:0000256" key="4">
    <source>
        <dbReference type="ARBA" id="ARBA00023015"/>
    </source>
</evidence>
<keyword evidence="5 9" id="KW-0010">Activator</keyword>
<keyword evidence="6 9" id="KW-0804">Transcription</keyword>
<dbReference type="EMBL" id="JAULSU010000007">
    <property type="protein sequence ID" value="KAK0611510.1"/>
    <property type="molecule type" value="Genomic_DNA"/>
</dbReference>
<evidence type="ECO:0000256" key="8">
    <source>
        <dbReference type="ARBA" id="ARBA00025687"/>
    </source>
</evidence>
<comment type="caution">
    <text evidence="12">The sequence shown here is derived from an EMBL/GenBank/DDBJ whole genome shotgun (WGS) entry which is preliminary data.</text>
</comment>
<dbReference type="InterPro" id="IPR011425">
    <property type="entry name" value="Med9"/>
</dbReference>
<keyword evidence="7 9" id="KW-0539">Nucleus</keyword>
<gene>
    <name evidence="9" type="primary">MED9</name>
    <name evidence="12" type="ORF">B0T14DRAFT_500595</name>
</gene>